<evidence type="ECO:0000313" key="2">
    <source>
        <dbReference type="Proteomes" id="UP000319663"/>
    </source>
</evidence>
<comment type="caution">
    <text evidence="1">The sequence shown here is derived from an EMBL/GenBank/DDBJ whole genome shotgun (WGS) entry which is preliminary data.</text>
</comment>
<keyword evidence="2" id="KW-1185">Reference proteome</keyword>
<dbReference type="AlphaFoldDB" id="A0A507R4X5"/>
<dbReference type="Proteomes" id="UP000319663">
    <property type="component" value="Unassembled WGS sequence"/>
</dbReference>
<dbReference type="EMBL" id="VIFY01000007">
    <property type="protein sequence ID" value="TQB76693.1"/>
    <property type="molecule type" value="Genomic_DNA"/>
</dbReference>
<gene>
    <name evidence="1" type="ORF">MPDQ_007088</name>
</gene>
<reference evidence="1 2" key="1">
    <citation type="submission" date="2019-06" db="EMBL/GenBank/DDBJ databases">
        <title>Wine fermentation using esterase from Monascus purpureus.</title>
        <authorList>
            <person name="Geng C."/>
            <person name="Zhang Y."/>
        </authorList>
    </citation>
    <scope>NUCLEOTIDE SEQUENCE [LARGE SCALE GENOMIC DNA]</scope>
    <source>
        <strain evidence="1">HQ1</strain>
    </source>
</reference>
<sequence>MAAACQAWCTYRTVTGSADSKEQDFGDDASILSTELFRSPSSEVPAHLMYYESGRTPPAVSILPTGIVEAGILEIHLREPQVCLSGQWRSDINSQLIARPNIGAKEDLGSGFLDANARNFPQEKMDSAVQRNRIMTPQSPRRVPYDDDGEEPCLKVQAEHVNTVCSGGSPYPIRRLSARATVWGTTSFKGAMVAGGALPG</sequence>
<proteinExistence type="predicted"/>
<accession>A0A507R4X5</accession>
<protein>
    <submittedName>
        <fullName evidence="1">Uncharacterized protein</fullName>
    </submittedName>
</protein>
<evidence type="ECO:0000313" key="1">
    <source>
        <dbReference type="EMBL" id="TQB76693.1"/>
    </source>
</evidence>
<name>A0A507R4X5_MONPU</name>
<organism evidence="1 2">
    <name type="scientific">Monascus purpureus</name>
    <name type="common">Red mold</name>
    <name type="synonym">Monascus anka</name>
    <dbReference type="NCBI Taxonomy" id="5098"/>
    <lineage>
        <taxon>Eukaryota</taxon>
        <taxon>Fungi</taxon>
        <taxon>Dikarya</taxon>
        <taxon>Ascomycota</taxon>
        <taxon>Pezizomycotina</taxon>
        <taxon>Eurotiomycetes</taxon>
        <taxon>Eurotiomycetidae</taxon>
        <taxon>Eurotiales</taxon>
        <taxon>Aspergillaceae</taxon>
        <taxon>Monascus</taxon>
    </lineage>
</organism>